<evidence type="ECO:0000256" key="7">
    <source>
        <dbReference type="SAM" id="Phobius"/>
    </source>
</evidence>
<dbReference type="AlphaFoldDB" id="A0A380MI10"/>
<dbReference type="PANTHER" id="PTHR32196">
    <property type="entry name" value="ABC TRANSPORTER PERMEASE PROTEIN YPHD-RELATED-RELATED"/>
    <property type="match status" value="1"/>
</dbReference>
<feature type="transmembrane region" description="Helical" evidence="7">
    <location>
        <begin position="6"/>
        <end position="26"/>
    </location>
</feature>
<evidence type="ECO:0000256" key="2">
    <source>
        <dbReference type="ARBA" id="ARBA00007942"/>
    </source>
</evidence>
<dbReference type="GO" id="GO:0022857">
    <property type="term" value="F:transmembrane transporter activity"/>
    <property type="evidence" value="ECO:0007669"/>
    <property type="project" value="InterPro"/>
</dbReference>
<dbReference type="InterPro" id="IPR001851">
    <property type="entry name" value="ABC_transp_permease"/>
</dbReference>
<protein>
    <submittedName>
        <fullName evidence="8">Beta-methylgalactoside transporter inner membrane component</fullName>
    </submittedName>
</protein>
<evidence type="ECO:0000256" key="5">
    <source>
        <dbReference type="ARBA" id="ARBA00022989"/>
    </source>
</evidence>
<feature type="transmembrane region" description="Helical" evidence="7">
    <location>
        <begin position="270"/>
        <end position="287"/>
    </location>
</feature>
<proteinExistence type="inferred from homology"/>
<comment type="subcellular location">
    <subcellularLocation>
        <location evidence="1">Cell inner membrane</location>
        <topology evidence="1">Multi-pass membrane protein</topology>
    </subcellularLocation>
</comment>
<evidence type="ECO:0000256" key="1">
    <source>
        <dbReference type="ARBA" id="ARBA00004429"/>
    </source>
</evidence>
<feature type="transmembrane region" description="Helical" evidence="7">
    <location>
        <begin position="60"/>
        <end position="82"/>
    </location>
</feature>
<keyword evidence="6 7" id="KW-0472">Membrane</keyword>
<dbReference type="RefSeq" id="WP_115217478.1">
    <property type="nucleotide sequence ID" value="NZ_UHIA01000003.1"/>
</dbReference>
<feature type="transmembrane region" description="Helical" evidence="7">
    <location>
        <begin position="210"/>
        <end position="227"/>
    </location>
</feature>
<evidence type="ECO:0000256" key="4">
    <source>
        <dbReference type="ARBA" id="ARBA00022692"/>
    </source>
</evidence>
<feature type="transmembrane region" description="Helical" evidence="7">
    <location>
        <begin position="174"/>
        <end position="198"/>
    </location>
</feature>
<sequence>MLSSTAFWGAMETGLVYSLVAFAMYLSFRVLEFADLTVEGSFPLGAAVSAALILQGWHPWASIAVAVIAGMFAGAITGFLNVRFKIMHLLASILVMYGLYSVNLRIMGRPNLPLLGEDSILTPFYELPLALEIVPVMLFAIVLTVVGILLWWFMNSEIGLAMRATGANPNMARAQGVATGLMVILGISIANGLAALAGGLFAQSRGSADVTLGVGVLVVGLASLIGGEAVLSPKTVLRALLACVIGSIIFRLVIAFALSGGDIGLQPGDINLITTVLMLLAIKLGDIRSFTAKCLKRGQS</sequence>
<keyword evidence="5 7" id="KW-1133">Transmembrane helix</keyword>
<feature type="transmembrane region" description="Helical" evidence="7">
    <location>
        <begin position="239"/>
        <end position="258"/>
    </location>
</feature>
<dbReference type="PANTHER" id="PTHR32196:SF69">
    <property type="entry name" value="BRANCHED-CHAIN AMINO ACID TRANSPORT SYSTEM, PERMEASE PROTEIN"/>
    <property type="match status" value="1"/>
</dbReference>
<feature type="transmembrane region" description="Helical" evidence="7">
    <location>
        <begin position="89"/>
        <end position="107"/>
    </location>
</feature>
<evidence type="ECO:0000256" key="6">
    <source>
        <dbReference type="ARBA" id="ARBA00023136"/>
    </source>
</evidence>
<keyword evidence="3" id="KW-1003">Cell membrane</keyword>
<dbReference type="EMBL" id="UHIA01000003">
    <property type="protein sequence ID" value="SUO91437.1"/>
    <property type="molecule type" value="Genomic_DNA"/>
</dbReference>
<keyword evidence="9" id="KW-1185">Reference proteome</keyword>
<feature type="transmembrane region" description="Helical" evidence="7">
    <location>
        <begin position="127"/>
        <end position="153"/>
    </location>
</feature>
<dbReference type="Pfam" id="PF02653">
    <property type="entry name" value="BPD_transp_2"/>
    <property type="match status" value="1"/>
</dbReference>
<comment type="similarity">
    <text evidence="2">Belongs to the binding-protein-dependent transport system permease family. AraH/RbsC subfamily.</text>
</comment>
<evidence type="ECO:0000256" key="3">
    <source>
        <dbReference type="ARBA" id="ARBA00022475"/>
    </source>
</evidence>
<dbReference type="Proteomes" id="UP000254575">
    <property type="component" value="Unassembled WGS sequence"/>
</dbReference>
<keyword evidence="4 7" id="KW-0812">Transmembrane</keyword>
<gene>
    <name evidence="8" type="ORF">NCTC10717_00157</name>
</gene>
<evidence type="ECO:0000313" key="8">
    <source>
        <dbReference type="EMBL" id="SUO91437.1"/>
    </source>
</evidence>
<accession>A0A380MI10</accession>
<organism evidence="8 9">
    <name type="scientific">Suttonella indologenes</name>
    <dbReference type="NCBI Taxonomy" id="13276"/>
    <lineage>
        <taxon>Bacteria</taxon>
        <taxon>Pseudomonadati</taxon>
        <taxon>Pseudomonadota</taxon>
        <taxon>Gammaproteobacteria</taxon>
        <taxon>Cardiobacteriales</taxon>
        <taxon>Cardiobacteriaceae</taxon>
        <taxon>Suttonella</taxon>
    </lineage>
</organism>
<dbReference type="OrthoDB" id="9778389at2"/>
<evidence type="ECO:0000313" key="9">
    <source>
        <dbReference type="Proteomes" id="UP000254575"/>
    </source>
</evidence>
<dbReference type="GO" id="GO:0005886">
    <property type="term" value="C:plasma membrane"/>
    <property type="evidence" value="ECO:0007669"/>
    <property type="project" value="UniProtKB-SubCell"/>
</dbReference>
<dbReference type="CDD" id="cd06574">
    <property type="entry name" value="TM_PBP1_branched-chain-AA_like"/>
    <property type="match status" value="1"/>
</dbReference>
<reference evidence="8 9" key="1">
    <citation type="submission" date="2018-06" db="EMBL/GenBank/DDBJ databases">
        <authorList>
            <consortium name="Pathogen Informatics"/>
            <person name="Doyle S."/>
        </authorList>
    </citation>
    <scope>NUCLEOTIDE SEQUENCE [LARGE SCALE GENOMIC DNA]</scope>
    <source>
        <strain evidence="8 9">NCTC10717</strain>
    </source>
</reference>
<name>A0A380MI10_9GAMM</name>